<dbReference type="InterPro" id="IPR012675">
    <property type="entry name" value="Beta-grasp_dom_sf"/>
</dbReference>
<organism evidence="6 7">
    <name type="scientific">Gossypium australe</name>
    <dbReference type="NCBI Taxonomy" id="47621"/>
    <lineage>
        <taxon>Eukaryota</taxon>
        <taxon>Viridiplantae</taxon>
        <taxon>Streptophyta</taxon>
        <taxon>Embryophyta</taxon>
        <taxon>Tracheophyta</taxon>
        <taxon>Spermatophyta</taxon>
        <taxon>Magnoliopsida</taxon>
        <taxon>eudicotyledons</taxon>
        <taxon>Gunneridae</taxon>
        <taxon>Pentapetalae</taxon>
        <taxon>rosids</taxon>
        <taxon>malvids</taxon>
        <taxon>Malvales</taxon>
        <taxon>Malvaceae</taxon>
        <taxon>Malvoideae</taxon>
        <taxon>Gossypium</taxon>
    </lineage>
</organism>
<gene>
    <name evidence="6" type="ORF">EPI10_028948</name>
</gene>
<reference evidence="6" key="1">
    <citation type="submission" date="2019-08" db="EMBL/GenBank/DDBJ databases">
        <authorList>
            <person name="Liu F."/>
        </authorList>
    </citation>
    <scope>NUCLEOTIDE SEQUENCE [LARGE SCALE GENOMIC DNA]</scope>
    <source>
        <strain evidence="6">PA1801</strain>
        <tissue evidence="6">Leaf</tissue>
    </source>
</reference>
<dbReference type="AlphaFoldDB" id="A0A5B6V028"/>
<evidence type="ECO:0000256" key="1">
    <source>
        <dbReference type="ARBA" id="ARBA00007476"/>
    </source>
</evidence>
<evidence type="ECO:0000256" key="4">
    <source>
        <dbReference type="ARBA" id="ARBA00082153"/>
    </source>
</evidence>
<keyword evidence="7" id="KW-1185">Reference proteome</keyword>
<protein>
    <recommendedName>
        <fullName evidence="2">Putative GTP diphosphokinase RSH1, chloroplastic</fullName>
    </recommendedName>
    <alternativeName>
        <fullName evidence="3">RelA/SpoT homolog 1</fullName>
    </alternativeName>
    <alternativeName>
        <fullName evidence="4">ppGpp synthetase RSH1</fullName>
    </alternativeName>
</protein>
<dbReference type="FunFam" id="3.10.20.30:FF:000002">
    <property type="entry name" value="GTP pyrophosphokinase (RelA/SpoT)"/>
    <property type="match status" value="1"/>
</dbReference>
<dbReference type="OrthoDB" id="430679at2759"/>
<dbReference type="PANTHER" id="PTHR43061:SF1">
    <property type="entry name" value="GTP DIPHOSPHOKINASE RSH1, CHLOROPLASTIC-RELATED"/>
    <property type="match status" value="1"/>
</dbReference>
<name>A0A5B6V028_9ROSI</name>
<dbReference type="InterPro" id="IPR004095">
    <property type="entry name" value="TGS"/>
</dbReference>
<dbReference type="PROSITE" id="PS51880">
    <property type="entry name" value="TGS"/>
    <property type="match status" value="1"/>
</dbReference>
<comment type="caution">
    <text evidence="6">The sequence shown here is derived from an EMBL/GenBank/DDBJ whole genome shotgun (WGS) entry which is preliminary data.</text>
</comment>
<dbReference type="SUPFAM" id="SSF81271">
    <property type="entry name" value="TGS-like"/>
    <property type="match status" value="1"/>
</dbReference>
<evidence type="ECO:0000256" key="2">
    <source>
        <dbReference type="ARBA" id="ARBA00070102"/>
    </source>
</evidence>
<dbReference type="Proteomes" id="UP000325315">
    <property type="component" value="Unassembled WGS sequence"/>
</dbReference>
<dbReference type="CDD" id="cd01668">
    <property type="entry name" value="TGS_RSH"/>
    <property type="match status" value="1"/>
</dbReference>
<dbReference type="PANTHER" id="PTHR43061">
    <property type="entry name" value="GTP DIPHOSPHOKINASE RSH1, CHLOROPLASTIC-RELATED"/>
    <property type="match status" value="1"/>
</dbReference>
<proteinExistence type="inferred from homology"/>
<evidence type="ECO:0000259" key="5">
    <source>
        <dbReference type="PROSITE" id="PS51880"/>
    </source>
</evidence>
<dbReference type="EMBL" id="SMMG02000009">
    <property type="protein sequence ID" value="KAA3462462.1"/>
    <property type="molecule type" value="Genomic_DNA"/>
</dbReference>
<dbReference type="InterPro" id="IPR033655">
    <property type="entry name" value="TGS_RelA/SpoT"/>
</dbReference>
<evidence type="ECO:0000313" key="6">
    <source>
        <dbReference type="EMBL" id="KAA3462462.1"/>
    </source>
</evidence>
<feature type="domain" description="TGS" evidence="5">
    <location>
        <begin position="41"/>
        <end position="104"/>
    </location>
</feature>
<evidence type="ECO:0000313" key="7">
    <source>
        <dbReference type="Proteomes" id="UP000325315"/>
    </source>
</evidence>
<accession>A0A5B6V028</accession>
<sequence length="343" mass="38777">MDEALSFLQIGWLNAIREWQEEFVGNMSSREFVDTITRDLLGSRVFVFTPRGEIKNLPRGATVIDYAYMIHTDIGNKMVAAKVNGNLVSPTHVLANAEVVEIITYDALSSKSAFQRHKQWLQHARTRSARHKIMKVGLSCGFLRQQAALSAVEITTDRVNSFIADSEEESETEEFSRISRQSKPLWEKIPGNFVDFSSQGRSCEEALAAKNGNIWTPKVNGKVNKHVQHVSLNADWNMLLRGNGAAKIIPANIPPPEVLPGLENWQASKIALWHNLEGHSILWFSVVCIDLRGKSFGNHFIEGFYYKWYTNPYNWSGKKVGISWFSGKICEASIEIIELEYSD</sequence>
<dbReference type="Pfam" id="PF02824">
    <property type="entry name" value="TGS"/>
    <property type="match status" value="1"/>
</dbReference>
<dbReference type="InterPro" id="IPR012676">
    <property type="entry name" value="TGS-like"/>
</dbReference>
<dbReference type="Gene3D" id="3.10.20.30">
    <property type="match status" value="1"/>
</dbReference>
<comment type="similarity">
    <text evidence="1">Belongs to the RelA/SpoT family.</text>
</comment>
<evidence type="ECO:0000256" key="3">
    <source>
        <dbReference type="ARBA" id="ARBA00075768"/>
    </source>
</evidence>